<organism evidence="1 2">
    <name type="scientific">Streptomyces tateyamensis</name>
    <dbReference type="NCBI Taxonomy" id="565073"/>
    <lineage>
        <taxon>Bacteria</taxon>
        <taxon>Bacillati</taxon>
        <taxon>Actinomycetota</taxon>
        <taxon>Actinomycetes</taxon>
        <taxon>Kitasatosporales</taxon>
        <taxon>Streptomycetaceae</taxon>
        <taxon>Streptomyces</taxon>
    </lineage>
</organism>
<dbReference type="OrthoDB" id="4170159at2"/>
<gene>
    <name evidence="1" type="ORF">C7C46_13605</name>
</gene>
<reference evidence="1 2" key="1">
    <citation type="submission" date="2018-03" db="EMBL/GenBank/DDBJ databases">
        <title>Bioinformatic expansion and discovery of thiopeptide antibiotics.</title>
        <authorList>
            <person name="Schwalen C.J."/>
            <person name="Hudson G.A."/>
            <person name="Mitchell D.A."/>
        </authorList>
    </citation>
    <scope>NUCLEOTIDE SEQUENCE [LARGE SCALE GENOMIC DNA]</scope>
    <source>
        <strain evidence="1 2">ATCC 21389</strain>
    </source>
</reference>
<evidence type="ECO:0000313" key="1">
    <source>
        <dbReference type="EMBL" id="PYC79985.1"/>
    </source>
</evidence>
<proteinExistence type="predicted"/>
<sequence length="142" mass="15867">MRRMNMRRIVAVLAEEAEQQIQDQVWQPALGDHALAREAEVGLRGAVAEREVQEALPQIKRLEHLRESLAVLAVSLARTHGRLAWFLSGAIEALEPVLRWRALPADRGGTFGTVLPTPEEYTEAEDAVRRLQDALAQISRVS</sequence>
<dbReference type="EMBL" id="PYBW01000041">
    <property type="protein sequence ID" value="PYC79985.1"/>
    <property type="molecule type" value="Genomic_DNA"/>
</dbReference>
<accession>A0A2V4N9N9</accession>
<evidence type="ECO:0000313" key="2">
    <source>
        <dbReference type="Proteomes" id="UP000248039"/>
    </source>
</evidence>
<comment type="caution">
    <text evidence="1">The sequence shown here is derived from an EMBL/GenBank/DDBJ whole genome shotgun (WGS) entry which is preliminary data.</text>
</comment>
<protein>
    <submittedName>
        <fullName evidence="1">Uncharacterized protein</fullName>
    </submittedName>
</protein>
<keyword evidence="2" id="KW-1185">Reference proteome</keyword>
<dbReference type="AlphaFoldDB" id="A0A2V4N9N9"/>
<name>A0A2V4N9N9_9ACTN</name>
<dbReference type="Proteomes" id="UP000248039">
    <property type="component" value="Unassembled WGS sequence"/>
</dbReference>